<reference evidence="1" key="1">
    <citation type="journal article" date="2021" name="Proc. Natl. Acad. Sci. U.S.A.">
        <title>A Catalog of Tens of Thousands of Viruses from Human Metagenomes Reveals Hidden Associations with Chronic Diseases.</title>
        <authorList>
            <person name="Tisza M.J."/>
            <person name="Buck C.B."/>
        </authorList>
    </citation>
    <scope>NUCLEOTIDE SEQUENCE</scope>
    <source>
        <strain evidence="1">CtzpQ31</strain>
    </source>
</reference>
<proteinExistence type="predicted"/>
<dbReference type="EMBL" id="BK014654">
    <property type="protein sequence ID" value="DAD66130.1"/>
    <property type="molecule type" value="Genomic_DNA"/>
</dbReference>
<sequence length="34" mass="4222">MRTYEILQRIRRKGALSAQYKRAYRKDAQHRDQN</sequence>
<organism evidence="1">
    <name type="scientific">Siphoviridae sp. ctzpQ31</name>
    <dbReference type="NCBI Taxonomy" id="2823613"/>
    <lineage>
        <taxon>Viruses</taxon>
        <taxon>Duplodnaviria</taxon>
        <taxon>Heunggongvirae</taxon>
        <taxon>Uroviricota</taxon>
        <taxon>Caudoviricetes</taxon>
    </lineage>
</organism>
<protein>
    <submittedName>
        <fullName evidence="1">Uncharacterized protein</fullName>
    </submittedName>
</protein>
<name>A0A8S5L8N7_9CAUD</name>
<evidence type="ECO:0000313" key="1">
    <source>
        <dbReference type="EMBL" id="DAD66130.1"/>
    </source>
</evidence>
<accession>A0A8S5L8N7</accession>